<dbReference type="PANTHER" id="PTHR35165">
    <property type="entry name" value="OS08G0113900 PROTEIN"/>
    <property type="match status" value="1"/>
</dbReference>
<name>A0A151SWF1_CAJCA</name>
<gene>
    <name evidence="2" type="ORF">KK1_014556</name>
</gene>
<dbReference type="Proteomes" id="UP000075243">
    <property type="component" value="Chromosome 10"/>
</dbReference>
<keyword evidence="1" id="KW-0812">Transmembrane</keyword>
<evidence type="ECO:0000256" key="1">
    <source>
        <dbReference type="SAM" id="Phobius"/>
    </source>
</evidence>
<keyword evidence="3" id="KW-1185">Reference proteome</keyword>
<feature type="transmembrane region" description="Helical" evidence="1">
    <location>
        <begin position="60"/>
        <end position="84"/>
    </location>
</feature>
<dbReference type="EMBL" id="CM003612">
    <property type="protein sequence ID" value="KYP59127.1"/>
    <property type="molecule type" value="Genomic_DNA"/>
</dbReference>
<keyword evidence="1" id="KW-0472">Membrane</keyword>
<dbReference type="OMA" id="SHICNSK"/>
<sequence length="108" mass="12705">MERPKEVENGEYDYKENQGITKPSYMMMFISSLLISIVGGSLLGWWLYKYHPTNRQLWMVPFGLILFLTPVIVWLSLIISDLCISTNKEEDVLRMNQRIHPLNDSLKR</sequence>
<keyword evidence="1" id="KW-1133">Transmembrane helix</keyword>
<evidence type="ECO:0000313" key="2">
    <source>
        <dbReference type="EMBL" id="KYP59127.1"/>
    </source>
</evidence>
<dbReference type="AlphaFoldDB" id="A0A151SWF1"/>
<accession>A0A151SWF1</accession>
<feature type="transmembrane region" description="Helical" evidence="1">
    <location>
        <begin position="25"/>
        <end position="48"/>
    </location>
</feature>
<evidence type="ECO:0000313" key="3">
    <source>
        <dbReference type="Proteomes" id="UP000075243"/>
    </source>
</evidence>
<dbReference type="Gramene" id="C.cajan_14131.t">
    <property type="protein sequence ID" value="C.cajan_14131.t.cds1"/>
    <property type="gene ID" value="C.cajan_14131"/>
</dbReference>
<proteinExistence type="predicted"/>
<organism evidence="2 3">
    <name type="scientific">Cajanus cajan</name>
    <name type="common">Pigeon pea</name>
    <name type="synonym">Cajanus indicus</name>
    <dbReference type="NCBI Taxonomy" id="3821"/>
    <lineage>
        <taxon>Eukaryota</taxon>
        <taxon>Viridiplantae</taxon>
        <taxon>Streptophyta</taxon>
        <taxon>Embryophyta</taxon>
        <taxon>Tracheophyta</taxon>
        <taxon>Spermatophyta</taxon>
        <taxon>Magnoliopsida</taxon>
        <taxon>eudicotyledons</taxon>
        <taxon>Gunneridae</taxon>
        <taxon>Pentapetalae</taxon>
        <taxon>rosids</taxon>
        <taxon>fabids</taxon>
        <taxon>Fabales</taxon>
        <taxon>Fabaceae</taxon>
        <taxon>Papilionoideae</taxon>
        <taxon>50 kb inversion clade</taxon>
        <taxon>NPAAA clade</taxon>
        <taxon>indigoferoid/millettioid clade</taxon>
        <taxon>Phaseoleae</taxon>
        <taxon>Cajanus</taxon>
    </lineage>
</organism>
<dbReference type="Pfam" id="PF16594">
    <property type="entry name" value="ATP-synt_Z"/>
    <property type="match status" value="1"/>
</dbReference>
<dbReference type="PANTHER" id="PTHR35165:SF1">
    <property type="entry name" value="OS04G0577375 PROTEIN"/>
    <property type="match status" value="1"/>
</dbReference>
<protein>
    <submittedName>
        <fullName evidence="2">Uncharacterized protein</fullName>
    </submittedName>
</protein>
<reference evidence="2 3" key="1">
    <citation type="journal article" date="2012" name="Nat. Biotechnol.">
        <title>Draft genome sequence of pigeonpea (Cajanus cajan), an orphan legume crop of resource-poor farmers.</title>
        <authorList>
            <person name="Varshney R.K."/>
            <person name="Chen W."/>
            <person name="Li Y."/>
            <person name="Bharti A.K."/>
            <person name="Saxena R.K."/>
            <person name="Schlueter J.A."/>
            <person name="Donoghue M.T."/>
            <person name="Azam S."/>
            <person name="Fan G."/>
            <person name="Whaley A.M."/>
            <person name="Farmer A.D."/>
            <person name="Sheridan J."/>
            <person name="Iwata A."/>
            <person name="Tuteja R."/>
            <person name="Penmetsa R.V."/>
            <person name="Wu W."/>
            <person name="Upadhyaya H.D."/>
            <person name="Yang S.P."/>
            <person name="Shah T."/>
            <person name="Saxena K.B."/>
            <person name="Michael T."/>
            <person name="McCombie W.R."/>
            <person name="Yang B."/>
            <person name="Zhang G."/>
            <person name="Yang H."/>
            <person name="Wang J."/>
            <person name="Spillane C."/>
            <person name="Cook D.R."/>
            <person name="May G.D."/>
            <person name="Xu X."/>
            <person name="Jackson S.A."/>
        </authorList>
    </citation>
    <scope>NUCLEOTIDE SEQUENCE [LARGE SCALE GENOMIC DNA]</scope>
    <source>
        <strain evidence="3">cv. Asha</strain>
    </source>
</reference>
<dbReference type="InterPro" id="IPR032238">
    <property type="entry name" value="ATP-synth_Z"/>
</dbReference>